<dbReference type="EMBL" id="JAAIVB010000038">
    <property type="protein sequence ID" value="NEX61817.1"/>
    <property type="molecule type" value="Genomic_DNA"/>
</dbReference>
<dbReference type="AlphaFoldDB" id="A0A6B3SM84"/>
<dbReference type="PANTHER" id="PTHR10900:SF77">
    <property type="entry name" value="FI19380P1"/>
    <property type="match status" value="1"/>
</dbReference>
<dbReference type="PANTHER" id="PTHR10900">
    <property type="entry name" value="PERIOSTIN-RELATED"/>
    <property type="match status" value="1"/>
</dbReference>
<feature type="chain" id="PRO_5025352310" evidence="1">
    <location>
        <begin position="28"/>
        <end position="160"/>
    </location>
</feature>
<sequence length="160" mass="16581">MTSRLAATIGVLASLGTGLSTATNAGAADIVDTASATSTFKTFLAAAKTAGLTDTLKSGGPYTVFVPANSAFDKLPVDTREALMHDKAKLAQIIAYHVIPGKVLVSDVKPGKVKTMEGDPVVLKSDNGKITLNDEANITQSDIQADNGVIHEIDTVIMPK</sequence>
<dbReference type="InterPro" id="IPR050904">
    <property type="entry name" value="Adhesion/Biosynth-related"/>
</dbReference>
<dbReference type="SUPFAM" id="SSF82153">
    <property type="entry name" value="FAS1 domain"/>
    <property type="match status" value="1"/>
</dbReference>
<keyword evidence="4" id="KW-1185">Reference proteome</keyword>
<dbReference type="Pfam" id="PF02469">
    <property type="entry name" value="Fasciclin"/>
    <property type="match status" value="1"/>
</dbReference>
<dbReference type="InterPro" id="IPR036378">
    <property type="entry name" value="FAS1_dom_sf"/>
</dbReference>
<dbReference type="GO" id="GO:0005615">
    <property type="term" value="C:extracellular space"/>
    <property type="evidence" value="ECO:0007669"/>
    <property type="project" value="TreeGrafter"/>
</dbReference>
<protein>
    <submittedName>
        <fullName evidence="3">Fasciclin domain-containing protein</fullName>
    </submittedName>
</protein>
<comment type="caution">
    <text evidence="3">The sequence shown here is derived from an EMBL/GenBank/DDBJ whole genome shotgun (WGS) entry which is preliminary data.</text>
</comment>
<dbReference type="Gene3D" id="2.30.180.10">
    <property type="entry name" value="FAS1 domain"/>
    <property type="match status" value="1"/>
</dbReference>
<gene>
    <name evidence="3" type="ORF">G3574_12065</name>
</gene>
<feature type="signal peptide" evidence="1">
    <location>
        <begin position="1"/>
        <end position="27"/>
    </location>
</feature>
<dbReference type="FunFam" id="2.30.180.10:FF:000032">
    <property type="entry name" value="Fasciclin domain-containing protein, putative"/>
    <property type="match status" value="1"/>
</dbReference>
<accession>A0A6B3SM84</accession>
<organism evidence="3 4">
    <name type="scientific">Noviherbaspirillum galbum</name>
    <dbReference type="NCBI Taxonomy" id="2709383"/>
    <lineage>
        <taxon>Bacteria</taxon>
        <taxon>Pseudomonadati</taxon>
        <taxon>Pseudomonadota</taxon>
        <taxon>Betaproteobacteria</taxon>
        <taxon>Burkholderiales</taxon>
        <taxon>Oxalobacteraceae</taxon>
        <taxon>Noviherbaspirillum</taxon>
    </lineage>
</organism>
<evidence type="ECO:0000256" key="1">
    <source>
        <dbReference type="SAM" id="SignalP"/>
    </source>
</evidence>
<evidence type="ECO:0000259" key="2">
    <source>
        <dbReference type="PROSITE" id="PS50213"/>
    </source>
</evidence>
<evidence type="ECO:0000313" key="4">
    <source>
        <dbReference type="Proteomes" id="UP000482155"/>
    </source>
</evidence>
<proteinExistence type="predicted"/>
<dbReference type="RefSeq" id="WP_163963427.1">
    <property type="nucleotide sequence ID" value="NZ_JAAIVB010000038.1"/>
</dbReference>
<dbReference type="PROSITE" id="PS50213">
    <property type="entry name" value="FAS1"/>
    <property type="match status" value="1"/>
</dbReference>
<reference evidence="3 4" key="1">
    <citation type="submission" date="2020-02" db="EMBL/GenBank/DDBJ databases">
        <authorList>
            <person name="Kim M.K."/>
        </authorList>
    </citation>
    <scope>NUCLEOTIDE SEQUENCE [LARGE SCALE GENOMIC DNA]</scope>
    <source>
        <strain evidence="3 4">17J57-3</strain>
    </source>
</reference>
<dbReference type="SMART" id="SM00554">
    <property type="entry name" value="FAS1"/>
    <property type="match status" value="1"/>
</dbReference>
<dbReference type="InterPro" id="IPR000782">
    <property type="entry name" value="FAS1_domain"/>
</dbReference>
<name>A0A6B3SM84_9BURK</name>
<keyword evidence="1" id="KW-0732">Signal</keyword>
<feature type="domain" description="FAS1" evidence="2">
    <location>
        <begin position="27"/>
        <end position="157"/>
    </location>
</feature>
<dbReference type="Proteomes" id="UP000482155">
    <property type="component" value="Unassembled WGS sequence"/>
</dbReference>
<evidence type="ECO:0000313" key="3">
    <source>
        <dbReference type="EMBL" id="NEX61817.1"/>
    </source>
</evidence>